<feature type="compositionally biased region" description="Acidic residues" evidence="10">
    <location>
        <begin position="76"/>
        <end position="85"/>
    </location>
</feature>
<keyword evidence="5 11" id="KW-0812">Transmembrane</keyword>
<gene>
    <name evidence="13" type="ORF">PROFUN_05152</name>
</gene>
<evidence type="ECO:0000256" key="7">
    <source>
        <dbReference type="ARBA" id="ARBA00022989"/>
    </source>
</evidence>
<evidence type="ECO:0000256" key="5">
    <source>
        <dbReference type="ARBA" id="ARBA00022692"/>
    </source>
</evidence>
<dbReference type="SUPFAM" id="SSF53448">
    <property type="entry name" value="Nucleotide-diphospho-sugar transferases"/>
    <property type="match status" value="1"/>
</dbReference>
<dbReference type="PANTHER" id="PTHR31392">
    <property type="entry name" value="ALPHA-1,3-MANNOSYLTRANSFERASE MNN1-RELATED"/>
    <property type="match status" value="1"/>
</dbReference>
<sequence length="567" mass="64964">MYAFLPLVLSAVCGAVALSNSQPQRRRIFLGLSAFFFLVFGVTFNTRLQLTTPESILYEEEQLPSPTKSSPIIVEETQEEEDVEETLPSPDDPPPIEHSPSSTTQESPSSQSPPSTIDVVISEDDGELMLPSSFLSLAPTDKSTTYFAKQADFALQLWNRYQTTDERTKKWRGISKLMETLVFPFVNQSMILDTAVEYFTKLSYSGPQRGYVILMGGHHFRMGNHLVQMIRKIWKSNLPIEIFYLGDSDLPLPQRQYLESIDDQIKVRDLTQLPIWDENFTSLKDAGWSAKPYGVLASSFAEPILMDADTVLLQNPEVIYEEKSYLDTGIMLWHDRVTDTGTKTQNYLRELLKERKISETLGGTKYWTEKQGEHFAESGLVVYNKRRPETLFGLMFVLWMNGKEQRDHTRDFLYGEKETFWLGFELLGFKWHIQPEVGGAMGKLQSGGTHSGMQLKDVGILHFNSSGQPLWFNGGMYVLKSYPRGGLKVDQGWSEKDAWAYHHQGTWGAPRWLIDYDIYQNHRDEVKKDERLAQLIQDSVKVIIQSERDMYKSFPKAAESWKGEFSK</sequence>
<dbReference type="GO" id="GO:0016020">
    <property type="term" value="C:membrane"/>
    <property type="evidence" value="ECO:0007669"/>
    <property type="project" value="UniProtKB-SubCell"/>
</dbReference>
<dbReference type="Proteomes" id="UP000241769">
    <property type="component" value="Unassembled WGS sequence"/>
</dbReference>
<keyword evidence="12" id="KW-0732">Signal</keyword>
<dbReference type="EMBL" id="MDYQ01000028">
    <property type="protein sequence ID" value="PRP86673.1"/>
    <property type="molecule type" value="Genomic_DNA"/>
</dbReference>
<comment type="subcellular location">
    <subcellularLocation>
        <location evidence="1">Membrane</location>
        <topology evidence="1">Single-pass type II membrane protein</topology>
    </subcellularLocation>
</comment>
<comment type="similarity">
    <text evidence="2">Belongs to the MNN1/MNT family.</text>
</comment>
<evidence type="ECO:0000313" key="13">
    <source>
        <dbReference type="EMBL" id="PRP86673.1"/>
    </source>
</evidence>
<keyword evidence="6" id="KW-0735">Signal-anchor</keyword>
<keyword evidence="14" id="KW-1185">Reference proteome</keyword>
<keyword evidence="7 11" id="KW-1133">Transmembrane helix</keyword>
<comment type="caution">
    <text evidence="13">The sequence shown here is derived from an EMBL/GenBank/DDBJ whole genome shotgun (WGS) entry which is preliminary data.</text>
</comment>
<keyword evidence="4" id="KW-0808">Transferase</keyword>
<dbReference type="InterPro" id="IPR029044">
    <property type="entry name" value="Nucleotide-diphossugar_trans"/>
</dbReference>
<evidence type="ECO:0000256" key="9">
    <source>
        <dbReference type="ARBA" id="ARBA00023180"/>
    </source>
</evidence>
<feature type="compositionally biased region" description="Low complexity" evidence="10">
    <location>
        <begin position="99"/>
        <end position="116"/>
    </location>
</feature>
<accession>A0A2P6NRS2</accession>
<protein>
    <submittedName>
        <fullName evidence="13">Uncharacterized protein</fullName>
    </submittedName>
</protein>
<feature type="chain" id="PRO_5015116509" evidence="12">
    <location>
        <begin position="18"/>
        <end position="567"/>
    </location>
</feature>
<feature type="transmembrane region" description="Helical" evidence="11">
    <location>
        <begin position="29"/>
        <end position="48"/>
    </location>
</feature>
<evidence type="ECO:0000256" key="11">
    <source>
        <dbReference type="SAM" id="Phobius"/>
    </source>
</evidence>
<evidence type="ECO:0000256" key="3">
    <source>
        <dbReference type="ARBA" id="ARBA00022676"/>
    </source>
</evidence>
<keyword evidence="3" id="KW-0328">Glycosyltransferase</keyword>
<evidence type="ECO:0000256" key="4">
    <source>
        <dbReference type="ARBA" id="ARBA00022679"/>
    </source>
</evidence>
<evidence type="ECO:0000256" key="2">
    <source>
        <dbReference type="ARBA" id="ARBA00009105"/>
    </source>
</evidence>
<keyword evidence="9" id="KW-0325">Glycoprotein</keyword>
<dbReference type="InParanoid" id="A0A2P6NRS2"/>
<keyword evidence="8 11" id="KW-0472">Membrane</keyword>
<dbReference type="GO" id="GO:0006493">
    <property type="term" value="P:protein O-linked glycosylation"/>
    <property type="evidence" value="ECO:0007669"/>
    <property type="project" value="TreeGrafter"/>
</dbReference>
<proteinExistence type="inferred from homology"/>
<dbReference type="OrthoDB" id="430354at2759"/>
<evidence type="ECO:0000313" key="14">
    <source>
        <dbReference type="Proteomes" id="UP000241769"/>
    </source>
</evidence>
<evidence type="ECO:0000256" key="1">
    <source>
        <dbReference type="ARBA" id="ARBA00004606"/>
    </source>
</evidence>
<dbReference type="AlphaFoldDB" id="A0A2P6NRS2"/>
<evidence type="ECO:0000256" key="6">
    <source>
        <dbReference type="ARBA" id="ARBA00022968"/>
    </source>
</evidence>
<dbReference type="PANTHER" id="PTHR31392:SF1">
    <property type="entry name" value="ALPHA-1,3-MANNOSYLTRANSFERASE MNN1-RELATED"/>
    <property type="match status" value="1"/>
</dbReference>
<evidence type="ECO:0000256" key="8">
    <source>
        <dbReference type="ARBA" id="ARBA00023136"/>
    </source>
</evidence>
<name>A0A2P6NRS2_9EUKA</name>
<feature type="signal peptide" evidence="12">
    <location>
        <begin position="1"/>
        <end position="17"/>
    </location>
</feature>
<dbReference type="Pfam" id="PF11051">
    <property type="entry name" value="Mannosyl_trans3"/>
    <property type="match status" value="1"/>
</dbReference>
<reference evidence="13 14" key="1">
    <citation type="journal article" date="2018" name="Genome Biol. Evol.">
        <title>Multiple Roots of Fruiting Body Formation in Amoebozoa.</title>
        <authorList>
            <person name="Hillmann F."/>
            <person name="Forbes G."/>
            <person name="Novohradska S."/>
            <person name="Ferling I."/>
            <person name="Riege K."/>
            <person name="Groth M."/>
            <person name="Westermann M."/>
            <person name="Marz M."/>
            <person name="Spaller T."/>
            <person name="Winckler T."/>
            <person name="Schaap P."/>
            <person name="Glockner G."/>
        </authorList>
    </citation>
    <scope>NUCLEOTIDE SEQUENCE [LARGE SCALE GENOMIC DNA]</scope>
    <source>
        <strain evidence="13 14">Jena</strain>
    </source>
</reference>
<dbReference type="InterPro" id="IPR022751">
    <property type="entry name" value="Alpha_mannosyltransferase"/>
</dbReference>
<evidence type="ECO:0000256" key="12">
    <source>
        <dbReference type="SAM" id="SignalP"/>
    </source>
</evidence>
<organism evidence="13 14">
    <name type="scientific">Planoprotostelium fungivorum</name>
    <dbReference type="NCBI Taxonomy" id="1890364"/>
    <lineage>
        <taxon>Eukaryota</taxon>
        <taxon>Amoebozoa</taxon>
        <taxon>Evosea</taxon>
        <taxon>Variosea</taxon>
        <taxon>Cavosteliida</taxon>
        <taxon>Cavosteliaceae</taxon>
        <taxon>Planoprotostelium</taxon>
    </lineage>
</organism>
<dbReference type="GO" id="GO:0005794">
    <property type="term" value="C:Golgi apparatus"/>
    <property type="evidence" value="ECO:0007669"/>
    <property type="project" value="TreeGrafter"/>
</dbReference>
<dbReference type="STRING" id="1890364.A0A2P6NRS2"/>
<feature type="region of interest" description="Disordered" evidence="10">
    <location>
        <begin position="61"/>
        <end position="118"/>
    </location>
</feature>
<evidence type="ECO:0000256" key="10">
    <source>
        <dbReference type="SAM" id="MobiDB-lite"/>
    </source>
</evidence>
<dbReference type="GO" id="GO:0000033">
    <property type="term" value="F:alpha-1,3-mannosyltransferase activity"/>
    <property type="evidence" value="ECO:0007669"/>
    <property type="project" value="TreeGrafter"/>
</dbReference>